<feature type="chain" id="PRO_5036758004" evidence="1">
    <location>
        <begin position="22"/>
        <end position="128"/>
    </location>
</feature>
<keyword evidence="1" id="KW-0732">Signal</keyword>
<keyword evidence="2" id="KW-1185">Reference proteome</keyword>
<reference evidence="3" key="1">
    <citation type="submission" date="2022-11" db="UniProtKB">
        <authorList>
            <consortium name="WormBaseParasite"/>
        </authorList>
    </citation>
    <scope>IDENTIFICATION</scope>
</reference>
<proteinExistence type="predicted"/>
<feature type="signal peptide" evidence="1">
    <location>
        <begin position="1"/>
        <end position="21"/>
    </location>
</feature>
<name>A0A915L535_ROMCU</name>
<evidence type="ECO:0000313" key="3">
    <source>
        <dbReference type="WBParaSite" id="nRc.2.0.1.t46195-RA"/>
    </source>
</evidence>
<evidence type="ECO:0000256" key="1">
    <source>
        <dbReference type="SAM" id="SignalP"/>
    </source>
</evidence>
<protein>
    <submittedName>
        <fullName evidence="3">Uncharacterized protein</fullName>
    </submittedName>
</protein>
<dbReference type="Proteomes" id="UP000887565">
    <property type="component" value="Unplaced"/>
</dbReference>
<evidence type="ECO:0000313" key="2">
    <source>
        <dbReference type="Proteomes" id="UP000887565"/>
    </source>
</evidence>
<organism evidence="2 3">
    <name type="scientific">Romanomermis culicivorax</name>
    <name type="common">Nematode worm</name>
    <dbReference type="NCBI Taxonomy" id="13658"/>
    <lineage>
        <taxon>Eukaryota</taxon>
        <taxon>Metazoa</taxon>
        <taxon>Ecdysozoa</taxon>
        <taxon>Nematoda</taxon>
        <taxon>Enoplea</taxon>
        <taxon>Dorylaimia</taxon>
        <taxon>Mermithida</taxon>
        <taxon>Mermithoidea</taxon>
        <taxon>Mermithidae</taxon>
        <taxon>Romanomermis</taxon>
    </lineage>
</organism>
<sequence>MAANVVLLAPAVLWILGPDIARRVLEFITDGTICAIPVDKILLDGEPSSPAQQPVATAKPLPQVTKAFGETLRAINDDVSVIEALPFPTATALRCPKISVLREVQLCGGLVINFPGEELILSDHHDEE</sequence>
<accession>A0A915L535</accession>
<dbReference type="AlphaFoldDB" id="A0A915L535"/>
<dbReference type="WBParaSite" id="nRc.2.0.1.t46195-RA">
    <property type="protein sequence ID" value="nRc.2.0.1.t46195-RA"/>
    <property type="gene ID" value="nRc.2.0.1.g46195"/>
</dbReference>